<dbReference type="AlphaFoldDB" id="A0A6G1IYY0"/>
<evidence type="ECO:0000313" key="2">
    <source>
        <dbReference type="EMBL" id="KAF2683476.1"/>
    </source>
</evidence>
<protein>
    <submittedName>
        <fullName evidence="2">Uncharacterized protein</fullName>
    </submittedName>
</protein>
<reference evidence="2" key="1">
    <citation type="journal article" date="2020" name="Stud. Mycol.">
        <title>101 Dothideomycetes genomes: a test case for predicting lifestyles and emergence of pathogens.</title>
        <authorList>
            <person name="Haridas S."/>
            <person name="Albert R."/>
            <person name="Binder M."/>
            <person name="Bloem J."/>
            <person name="Labutti K."/>
            <person name="Salamov A."/>
            <person name="Andreopoulos B."/>
            <person name="Baker S."/>
            <person name="Barry K."/>
            <person name="Bills G."/>
            <person name="Bluhm B."/>
            <person name="Cannon C."/>
            <person name="Castanera R."/>
            <person name="Culley D."/>
            <person name="Daum C."/>
            <person name="Ezra D."/>
            <person name="Gonzalez J."/>
            <person name="Henrissat B."/>
            <person name="Kuo A."/>
            <person name="Liang C."/>
            <person name="Lipzen A."/>
            <person name="Lutzoni F."/>
            <person name="Magnuson J."/>
            <person name="Mondo S."/>
            <person name="Nolan M."/>
            <person name="Ohm R."/>
            <person name="Pangilinan J."/>
            <person name="Park H.-J."/>
            <person name="Ramirez L."/>
            <person name="Alfaro M."/>
            <person name="Sun H."/>
            <person name="Tritt A."/>
            <person name="Yoshinaga Y."/>
            <person name="Zwiers L.-H."/>
            <person name="Turgeon B."/>
            <person name="Goodwin S."/>
            <person name="Spatafora J."/>
            <person name="Crous P."/>
            <person name="Grigoriev I."/>
        </authorList>
    </citation>
    <scope>NUCLEOTIDE SEQUENCE</scope>
    <source>
        <strain evidence="2">CBS 122367</strain>
    </source>
</reference>
<dbReference type="Proteomes" id="UP000799291">
    <property type="component" value="Unassembled WGS sequence"/>
</dbReference>
<name>A0A6G1IYY0_9PLEO</name>
<feature type="region of interest" description="Disordered" evidence="1">
    <location>
        <begin position="22"/>
        <end position="71"/>
    </location>
</feature>
<accession>A0A6G1IYY0</accession>
<sequence>MLSLSTVVDLYVFILPLRTPPLSTNHTHRTTAPHPTNRNPHHGCSHPDTNPPPRHPTAHDPAQTLRPPNRADARRVRAAVLDRCFCRSRFVPGYLFQLWEGV</sequence>
<proteinExistence type="predicted"/>
<evidence type="ECO:0000313" key="3">
    <source>
        <dbReference type="Proteomes" id="UP000799291"/>
    </source>
</evidence>
<organism evidence="2 3">
    <name type="scientific">Lentithecium fluviatile CBS 122367</name>
    <dbReference type="NCBI Taxonomy" id="1168545"/>
    <lineage>
        <taxon>Eukaryota</taxon>
        <taxon>Fungi</taxon>
        <taxon>Dikarya</taxon>
        <taxon>Ascomycota</taxon>
        <taxon>Pezizomycotina</taxon>
        <taxon>Dothideomycetes</taxon>
        <taxon>Pleosporomycetidae</taxon>
        <taxon>Pleosporales</taxon>
        <taxon>Massarineae</taxon>
        <taxon>Lentitheciaceae</taxon>
        <taxon>Lentithecium</taxon>
    </lineage>
</organism>
<dbReference type="EMBL" id="MU005584">
    <property type="protein sequence ID" value="KAF2683476.1"/>
    <property type="molecule type" value="Genomic_DNA"/>
</dbReference>
<keyword evidence="3" id="KW-1185">Reference proteome</keyword>
<gene>
    <name evidence="2" type="ORF">K458DRAFT_46941</name>
</gene>
<evidence type="ECO:0000256" key="1">
    <source>
        <dbReference type="SAM" id="MobiDB-lite"/>
    </source>
</evidence>